<feature type="chain" id="PRO_5042179510" description="Hypervirulence associated protein TUDOR domain-containing protein" evidence="2">
    <location>
        <begin position="23"/>
        <end position="99"/>
    </location>
</feature>
<evidence type="ECO:0000256" key="1">
    <source>
        <dbReference type="SAM" id="MobiDB-lite"/>
    </source>
</evidence>
<dbReference type="EMBL" id="JAQJZL010000009">
    <property type="protein sequence ID" value="KAJ6038081.1"/>
    <property type="molecule type" value="Genomic_DNA"/>
</dbReference>
<accession>A0AAD6I8R5</accession>
<feature type="domain" description="Hypervirulence associated protein TUDOR" evidence="3">
    <location>
        <begin position="42"/>
        <end position="96"/>
    </location>
</feature>
<sequence length="99" mass="11064">MIPISLIPSIISHLLLPLLTETLNIMSDKEVTDKHGKIIHPGDYVVTKIRGGTHEGHVDEIILDQQRAEEVDVKNPPKVRFENKDGKMVAHNPGTLEIK</sequence>
<keyword evidence="5" id="KW-1185">Reference proteome</keyword>
<dbReference type="InterPro" id="IPR021331">
    <property type="entry name" value="Hva1_TUDOR"/>
</dbReference>
<evidence type="ECO:0000259" key="3">
    <source>
        <dbReference type="Pfam" id="PF11160"/>
    </source>
</evidence>
<protein>
    <recommendedName>
        <fullName evidence="3">Hypervirulence associated protein TUDOR domain-containing protein</fullName>
    </recommendedName>
</protein>
<reference evidence="4" key="1">
    <citation type="journal article" date="2023" name="IMA Fungus">
        <title>Comparative genomic study of the Penicillium genus elucidates a diverse pangenome and 15 lateral gene transfer events.</title>
        <authorList>
            <person name="Petersen C."/>
            <person name="Sorensen T."/>
            <person name="Nielsen M.R."/>
            <person name="Sondergaard T.E."/>
            <person name="Sorensen J.L."/>
            <person name="Fitzpatrick D.A."/>
            <person name="Frisvad J.C."/>
            <person name="Nielsen K.L."/>
        </authorList>
    </citation>
    <scope>NUCLEOTIDE SEQUENCE</scope>
    <source>
        <strain evidence="4">IBT 15450</strain>
    </source>
</reference>
<comment type="caution">
    <text evidence="4">The sequence shown here is derived from an EMBL/GenBank/DDBJ whole genome shotgun (WGS) entry which is preliminary data.</text>
</comment>
<dbReference type="AlphaFoldDB" id="A0AAD6I8R5"/>
<evidence type="ECO:0000313" key="4">
    <source>
        <dbReference type="EMBL" id="KAJ6038081.1"/>
    </source>
</evidence>
<proteinExistence type="predicted"/>
<dbReference type="Proteomes" id="UP001219568">
    <property type="component" value="Unassembled WGS sequence"/>
</dbReference>
<dbReference type="Pfam" id="PF11160">
    <property type="entry name" value="Hva1_TUDOR"/>
    <property type="match status" value="1"/>
</dbReference>
<reference evidence="4" key="2">
    <citation type="submission" date="2023-01" db="EMBL/GenBank/DDBJ databases">
        <authorList>
            <person name="Petersen C."/>
        </authorList>
    </citation>
    <scope>NUCLEOTIDE SEQUENCE</scope>
    <source>
        <strain evidence="4">IBT 15450</strain>
    </source>
</reference>
<feature type="compositionally biased region" description="Basic and acidic residues" evidence="1">
    <location>
        <begin position="78"/>
        <end position="88"/>
    </location>
</feature>
<evidence type="ECO:0000313" key="5">
    <source>
        <dbReference type="Proteomes" id="UP001219568"/>
    </source>
</evidence>
<dbReference type="Gene3D" id="2.30.30.1060">
    <property type="match status" value="1"/>
</dbReference>
<feature type="signal peptide" evidence="2">
    <location>
        <begin position="1"/>
        <end position="22"/>
    </location>
</feature>
<gene>
    <name evidence="4" type="ORF">N7460_007852</name>
</gene>
<evidence type="ECO:0000256" key="2">
    <source>
        <dbReference type="SAM" id="SignalP"/>
    </source>
</evidence>
<feature type="region of interest" description="Disordered" evidence="1">
    <location>
        <begin position="78"/>
        <end position="99"/>
    </location>
</feature>
<name>A0AAD6I8R5_PENCN</name>
<organism evidence="4 5">
    <name type="scientific">Penicillium canescens</name>
    <dbReference type="NCBI Taxonomy" id="5083"/>
    <lineage>
        <taxon>Eukaryota</taxon>
        <taxon>Fungi</taxon>
        <taxon>Dikarya</taxon>
        <taxon>Ascomycota</taxon>
        <taxon>Pezizomycotina</taxon>
        <taxon>Eurotiomycetes</taxon>
        <taxon>Eurotiomycetidae</taxon>
        <taxon>Eurotiales</taxon>
        <taxon>Aspergillaceae</taxon>
        <taxon>Penicillium</taxon>
    </lineage>
</organism>
<keyword evidence="2" id="KW-0732">Signal</keyword>